<feature type="chain" id="PRO_5017399090" description="IPT/TIG domain-containing protein" evidence="1">
    <location>
        <begin position="22"/>
        <end position="142"/>
    </location>
</feature>
<accession>A0A397VYJ3</accession>
<feature type="signal peptide" evidence="1">
    <location>
        <begin position="1"/>
        <end position="21"/>
    </location>
</feature>
<keyword evidence="1" id="KW-0732">Signal</keyword>
<dbReference type="Proteomes" id="UP000266673">
    <property type="component" value="Unassembled WGS sequence"/>
</dbReference>
<comment type="caution">
    <text evidence="2">The sequence shown here is derived from an EMBL/GenBank/DDBJ whole genome shotgun (WGS) entry which is preliminary data.</text>
</comment>
<proteinExistence type="predicted"/>
<reference evidence="2 3" key="1">
    <citation type="submission" date="2018-06" db="EMBL/GenBank/DDBJ databases">
        <title>Comparative genomics reveals the genomic features of Rhizophagus irregularis, R. cerebriforme, R. diaphanum and Gigaspora rosea, and their symbiotic lifestyle signature.</title>
        <authorList>
            <person name="Morin E."/>
            <person name="San Clemente H."/>
            <person name="Chen E.C.H."/>
            <person name="De La Providencia I."/>
            <person name="Hainaut M."/>
            <person name="Kuo A."/>
            <person name="Kohler A."/>
            <person name="Murat C."/>
            <person name="Tang N."/>
            <person name="Roy S."/>
            <person name="Loubradou J."/>
            <person name="Henrissat B."/>
            <person name="Grigoriev I.V."/>
            <person name="Corradi N."/>
            <person name="Roux C."/>
            <person name="Martin F.M."/>
        </authorList>
    </citation>
    <scope>NUCLEOTIDE SEQUENCE [LARGE SCALE GENOMIC DNA]</scope>
    <source>
        <strain evidence="2 3">DAOM 194757</strain>
    </source>
</reference>
<evidence type="ECO:0008006" key="4">
    <source>
        <dbReference type="Google" id="ProtNLM"/>
    </source>
</evidence>
<dbReference type="EMBL" id="QKWP01000231">
    <property type="protein sequence ID" value="RIB24086.1"/>
    <property type="molecule type" value="Genomic_DNA"/>
</dbReference>
<evidence type="ECO:0000256" key="1">
    <source>
        <dbReference type="SAM" id="SignalP"/>
    </source>
</evidence>
<gene>
    <name evidence="2" type="ORF">C2G38_2070932</name>
</gene>
<evidence type="ECO:0000313" key="2">
    <source>
        <dbReference type="EMBL" id="RIB24086.1"/>
    </source>
</evidence>
<sequence length="142" mass="16061">MMNKSFSFIFILLAIFSVVTAKLTNDFESCYEQDVPTLDVNFNPDPIPAPGTGATTIFTVTGTALNNSIFVDTDLIEFYFYSNFVESNPSYSLKVPFGIGNFTQNYTIITPEFTESNYVIQIILFNNFQMAGCVRFKRNSFQ</sequence>
<dbReference type="AlphaFoldDB" id="A0A397VYJ3"/>
<name>A0A397VYJ3_9GLOM</name>
<protein>
    <recommendedName>
        <fullName evidence="4">IPT/TIG domain-containing protein</fullName>
    </recommendedName>
</protein>
<keyword evidence="3" id="KW-1185">Reference proteome</keyword>
<feature type="non-terminal residue" evidence="2">
    <location>
        <position position="142"/>
    </location>
</feature>
<evidence type="ECO:0000313" key="3">
    <source>
        <dbReference type="Proteomes" id="UP000266673"/>
    </source>
</evidence>
<organism evidence="2 3">
    <name type="scientific">Gigaspora rosea</name>
    <dbReference type="NCBI Taxonomy" id="44941"/>
    <lineage>
        <taxon>Eukaryota</taxon>
        <taxon>Fungi</taxon>
        <taxon>Fungi incertae sedis</taxon>
        <taxon>Mucoromycota</taxon>
        <taxon>Glomeromycotina</taxon>
        <taxon>Glomeromycetes</taxon>
        <taxon>Diversisporales</taxon>
        <taxon>Gigasporaceae</taxon>
        <taxon>Gigaspora</taxon>
    </lineage>
</organism>